<dbReference type="InterPro" id="IPR025997">
    <property type="entry name" value="SBP_2_dom"/>
</dbReference>
<organism evidence="6 7">
    <name type="scientific">Craterilacuibacter sinensis</name>
    <dbReference type="NCBI Taxonomy" id="2686017"/>
    <lineage>
        <taxon>Bacteria</taxon>
        <taxon>Pseudomonadati</taxon>
        <taxon>Pseudomonadota</taxon>
        <taxon>Betaproteobacteria</taxon>
        <taxon>Neisseriales</taxon>
        <taxon>Neisseriaceae</taxon>
        <taxon>Craterilacuibacter</taxon>
    </lineage>
</organism>
<dbReference type="EMBL" id="WSSB01000004">
    <property type="protein sequence ID" value="MXR36375.1"/>
    <property type="molecule type" value="Genomic_DNA"/>
</dbReference>
<name>A0A845BJA5_9NEIS</name>
<keyword evidence="7" id="KW-1185">Reference proteome</keyword>
<keyword evidence="3 4" id="KW-0732">Signal</keyword>
<dbReference type="GO" id="GO:0030313">
    <property type="term" value="C:cell envelope"/>
    <property type="evidence" value="ECO:0007669"/>
    <property type="project" value="UniProtKB-SubCell"/>
</dbReference>
<dbReference type="AlphaFoldDB" id="A0A845BJA5"/>
<dbReference type="SUPFAM" id="SSF53822">
    <property type="entry name" value="Periplasmic binding protein-like I"/>
    <property type="match status" value="1"/>
</dbReference>
<comment type="subcellular location">
    <subcellularLocation>
        <location evidence="1">Cell envelope</location>
    </subcellularLocation>
</comment>
<feature type="domain" description="Periplasmic binding protein" evidence="5">
    <location>
        <begin position="49"/>
        <end position="308"/>
    </location>
</feature>
<dbReference type="Proteomes" id="UP000467214">
    <property type="component" value="Unassembled WGS sequence"/>
</dbReference>
<proteinExistence type="inferred from homology"/>
<dbReference type="RefSeq" id="WP_160795403.1">
    <property type="nucleotide sequence ID" value="NZ_WSSB01000004.1"/>
</dbReference>
<gene>
    <name evidence="6" type="ORF">GQF02_05235</name>
</gene>
<accession>A0A845BJA5</accession>
<feature type="signal peptide" evidence="4">
    <location>
        <begin position="1"/>
        <end position="26"/>
    </location>
</feature>
<reference evidence="6 7" key="1">
    <citation type="submission" date="2019-12" db="EMBL/GenBank/DDBJ databases">
        <title>Neisseriaceae gen. nov. sp. Genome sequencing and assembly.</title>
        <authorList>
            <person name="Liu Z."/>
            <person name="Li A."/>
        </authorList>
    </citation>
    <scope>NUCLEOTIDE SEQUENCE [LARGE SCALE GENOMIC DNA]</scope>
    <source>
        <strain evidence="6 7">B2N2-7</strain>
    </source>
</reference>
<feature type="chain" id="PRO_5032892094" evidence="4">
    <location>
        <begin position="27"/>
        <end position="330"/>
    </location>
</feature>
<dbReference type="PANTHER" id="PTHR46847:SF1">
    <property type="entry name" value="D-ALLOSE-BINDING PERIPLASMIC PROTEIN-RELATED"/>
    <property type="match status" value="1"/>
</dbReference>
<dbReference type="PANTHER" id="PTHR46847">
    <property type="entry name" value="D-ALLOSE-BINDING PERIPLASMIC PROTEIN-RELATED"/>
    <property type="match status" value="1"/>
</dbReference>
<evidence type="ECO:0000259" key="5">
    <source>
        <dbReference type="Pfam" id="PF13407"/>
    </source>
</evidence>
<evidence type="ECO:0000313" key="6">
    <source>
        <dbReference type="EMBL" id="MXR36375.1"/>
    </source>
</evidence>
<sequence length="330" mass="35409">MTFSKFRQLIVALLLIGLAACDSEQASISAITASAPAAATSNTNGLRVSLVMKTLTNPFFIEMEKGARRAAQETGTRLEIKTATQETSIEQQIKIVEDTVKRGTDAIVIAPGDSVRLVPALKQAQQAGIHIVNIDNRLDTRAMAAQGMRPVPFISINNEAAAFTSAMELSRHLPAHSAVAIIEGIPSADNAKQRRLGAQRAFQQAGMQLVASESAYWKIDDAYHVTESLLKQHPNLRGIFCANDMMAIGARKYLTDSKRTHILVAGFDAIPDARQALARGELVATMDQQGNEQGYQGVKTALAMLAGKPVPAELLVDSVLLRGTRPGTAP</sequence>
<dbReference type="InterPro" id="IPR028082">
    <property type="entry name" value="Peripla_BP_I"/>
</dbReference>
<dbReference type="CDD" id="cd19970">
    <property type="entry name" value="PBP1_ABC_sugar_binding-like"/>
    <property type="match status" value="1"/>
</dbReference>
<protein>
    <submittedName>
        <fullName evidence="6">Substrate-binding domain-containing protein</fullName>
    </submittedName>
</protein>
<dbReference type="PROSITE" id="PS51257">
    <property type="entry name" value="PROKAR_LIPOPROTEIN"/>
    <property type="match status" value="1"/>
</dbReference>
<comment type="similarity">
    <text evidence="2">Belongs to the bacterial solute-binding protein 2 family.</text>
</comment>
<dbReference type="GO" id="GO:0030246">
    <property type="term" value="F:carbohydrate binding"/>
    <property type="evidence" value="ECO:0007669"/>
    <property type="project" value="UniProtKB-ARBA"/>
</dbReference>
<comment type="caution">
    <text evidence="6">The sequence shown here is derived from an EMBL/GenBank/DDBJ whole genome shotgun (WGS) entry which is preliminary data.</text>
</comment>
<dbReference type="Gene3D" id="3.40.50.2300">
    <property type="match status" value="2"/>
</dbReference>
<dbReference type="Pfam" id="PF13407">
    <property type="entry name" value="Peripla_BP_4"/>
    <property type="match status" value="1"/>
</dbReference>
<evidence type="ECO:0000256" key="2">
    <source>
        <dbReference type="ARBA" id="ARBA00007639"/>
    </source>
</evidence>
<evidence type="ECO:0000256" key="3">
    <source>
        <dbReference type="ARBA" id="ARBA00022729"/>
    </source>
</evidence>
<evidence type="ECO:0000256" key="1">
    <source>
        <dbReference type="ARBA" id="ARBA00004196"/>
    </source>
</evidence>
<evidence type="ECO:0000256" key="4">
    <source>
        <dbReference type="SAM" id="SignalP"/>
    </source>
</evidence>
<evidence type="ECO:0000313" key="7">
    <source>
        <dbReference type="Proteomes" id="UP000467214"/>
    </source>
</evidence>